<proteinExistence type="predicted"/>
<keyword evidence="1" id="KW-1185">Reference proteome</keyword>
<protein>
    <submittedName>
        <fullName evidence="2">Pecanex-like protein</fullName>
    </submittedName>
</protein>
<evidence type="ECO:0000313" key="1">
    <source>
        <dbReference type="Proteomes" id="UP000025227"/>
    </source>
</evidence>
<accession>A0A7I4XUY7</accession>
<name>A0A7I4XUY7_HAECO</name>
<organism evidence="1 2">
    <name type="scientific">Haemonchus contortus</name>
    <name type="common">Barber pole worm</name>
    <dbReference type="NCBI Taxonomy" id="6289"/>
    <lineage>
        <taxon>Eukaryota</taxon>
        <taxon>Metazoa</taxon>
        <taxon>Ecdysozoa</taxon>
        <taxon>Nematoda</taxon>
        <taxon>Chromadorea</taxon>
        <taxon>Rhabditida</taxon>
        <taxon>Rhabditina</taxon>
        <taxon>Rhabditomorpha</taxon>
        <taxon>Strongyloidea</taxon>
        <taxon>Trichostrongylidae</taxon>
        <taxon>Haemonchus</taxon>
    </lineage>
</organism>
<reference evidence="2" key="1">
    <citation type="submission" date="2020-12" db="UniProtKB">
        <authorList>
            <consortium name="WormBaseParasite"/>
        </authorList>
    </citation>
    <scope>IDENTIFICATION</scope>
    <source>
        <strain evidence="2">MHco3</strain>
    </source>
</reference>
<dbReference type="AlphaFoldDB" id="A0A7I4XUY7"/>
<dbReference type="Proteomes" id="UP000025227">
    <property type="component" value="Unplaced"/>
</dbReference>
<dbReference type="WBParaSite" id="HCON_00007150-00001">
    <property type="protein sequence ID" value="HCON_00007150-00001"/>
    <property type="gene ID" value="HCON_00007150"/>
</dbReference>
<evidence type="ECO:0000313" key="2">
    <source>
        <dbReference type="WBParaSite" id="HCON_00007150-00001"/>
    </source>
</evidence>
<sequence length="228" mass="25602">SSSCVNESDGTTPDRRQVVMVPVLSGTWRHLSSRRSIQSGIKDRSHCHVNSRRVSHLRSVFHLQPPAYFLGMYRSAGAIAHQLRSLSHWSSDMCHLPSEWTIQSGIKDVLCPRCTAPSTIMEWLSYTTNQPLVTFQSNISWSGNSQLLAKVAFLSVMATLRHLSSSTRSNGGSRIDRIYAIWSASSRKKVTLLSNHLRPRVLPDHGNSRQTLRELPLIEMVMAVVAKR</sequence>